<proteinExistence type="inferred from homology"/>
<evidence type="ECO:0000256" key="2">
    <source>
        <dbReference type="ARBA" id="ARBA00006809"/>
    </source>
</evidence>
<protein>
    <submittedName>
        <fullName evidence="5">DNA polymerase V</fullName>
    </submittedName>
</protein>
<dbReference type="OrthoDB" id="342531at2759"/>
<evidence type="ECO:0000256" key="1">
    <source>
        <dbReference type="ARBA" id="ARBA00004123"/>
    </source>
</evidence>
<organism evidence="5 6">
    <name type="scientific">Fusarium pseudocircinatum</name>
    <dbReference type="NCBI Taxonomy" id="56676"/>
    <lineage>
        <taxon>Eukaryota</taxon>
        <taxon>Fungi</taxon>
        <taxon>Dikarya</taxon>
        <taxon>Ascomycota</taxon>
        <taxon>Pezizomycotina</taxon>
        <taxon>Sordariomycetes</taxon>
        <taxon>Hypocreomycetidae</taxon>
        <taxon>Hypocreales</taxon>
        <taxon>Nectriaceae</taxon>
        <taxon>Fusarium</taxon>
        <taxon>Fusarium fujikuroi species complex</taxon>
    </lineage>
</organism>
<sequence length="995" mass="111017">MAHDLIFSDSPTREQRKHQAREFDLLGSEDPAESNPAAARIVLALLAPDVSETVLQQQLDRRILRALASGRHASRLGFSLVLTNILKALFGEANLAQTRFPNLGFGEILQLFTKNTKASGGSISGQEERDILFGRLFGLFAFIESGILFANITRWHLVLRLILDLSGKKPWMQPLCGHHILAALKQMNSQQALDTLSKLDEANVAKTPEGVAVWIFAQTRFPGLKVKYWQVPFDKTTIGDLVAILRESLKDSGLDDMEPSQQIKLAGWNPILHPAWSVILEYFVNAGESGLEVFKRFWTRVVDDSLFSQRATDGQKFRGFLVFQKMLQGFVDLSDHIEALFSKNFMSCLMNQVSRRERYLYRAATKTLAVIESTTSNHKQTLIPILKCLLGKNGVYNFDERTNTKTIHKLLKNTSESTGKTISKIIRKPLDTIAQVGKGEASAILRAHVRYLSEVGSMCSSPENVSFPEKTFSSVSLELARLAYYQITGIPADILTETVREMYRTSLASVLAKASGRIESCDSVCHVVSSLDIGSMVLSEELKTAVQQALSRMEKLRKHSKSDDTNKGLFGSIALLHAVAVLRVYNAEPDAMEDLELLSQHSGDWKEGKFANGDGDTSVALIEMLLSMVVQPSSLMRQVTQQVFGAFTPHISAAGLELLTGPLTSGENTKGQKELFSNGDDEMEVDEDEDEEGTDADEEYDSDIEIDSDVEFIDIKDTNDESGEEEEEEEEEEDDEEDEDEDEDGPKSKGEFDRPEDLDNELEKILNSHRLDKDADAASSESEGDMSDSEMFAIDEQLAATIKPRIQDPSNSSKKIKKKAKQSVLNFKNRILDLLDIYVRNERCNALSFSLLLPLLDCMRATSTKSLADRASKVISNYRKYQKKAISNFRKSQRQATSDSQEVQILEPDDMLDLLREIHQAAGQNDSHAYAKAASSASLIVVSALIAADKTKMDDVVVIYAKTQANCYSQGTKLQSSFLDEWQDWYRNALQQARN</sequence>
<dbReference type="PANTHER" id="PTHR13213:SF2">
    <property type="entry name" value="MYB-BINDING PROTEIN 1A"/>
    <property type="match status" value="1"/>
</dbReference>
<feature type="compositionally biased region" description="Acidic residues" evidence="4">
    <location>
        <begin position="720"/>
        <end position="744"/>
    </location>
</feature>
<keyword evidence="3" id="KW-0539">Nucleus</keyword>
<feature type="region of interest" description="Disordered" evidence="4">
    <location>
        <begin position="1"/>
        <end position="20"/>
    </location>
</feature>
<gene>
    <name evidence="5" type="ORF">FPCIR_9555</name>
</gene>
<dbReference type="Pfam" id="PF04931">
    <property type="entry name" value="DNA_pol_phi"/>
    <property type="match status" value="1"/>
</dbReference>
<evidence type="ECO:0000256" key="4">
    <source>
        <dbReference type="SAM" id="MobiDB-lite"/>
    </source>
</evidence>
<dbReference type="SUPFAM" id="SSF48371">
    <property type="entry name" value="ARM repeat"/>
    <property type="match status" value="1"/>
</dbReference>
<name>A0A8H5KZV9_9HYPO</name>
<dbReference type="Proteomes" id="UP000546213">
    <property type="component" value="Unassembled WGS sequence"/>
</dbReference>
<feature type="compositionally biased region" description="Acidic residues" evidence="4">
    <location>
        <begin position="679"/>
        <end position="712"/>
    </location>
</feature>
<comment type="subcellular location">
    <subcellularLocation>
        <location evidence="1">Nucleus</location>
    </subcellularLocation>
</comment>
<evidence type="ECO:0000313" key="5">
    <source>
        <dbReference type="EMBL" id="KAF5582418.1"/>
    </source>
</evidence>
<dbReference type="InterPro" id="IPR007015">
    <property type="entry name" value="DNA_pol_V/MYBBP1A"/>
</dbReference>
<evidence type="ECO:0000313" key="6">
    <source>
        <dbReference type="Proteomes" id="UP000546213"/>
    </source>
</evidence>
<dbReference type="AlphaFoldDB" id="A0A8H5KZV9"/>
<accession>A0A8H5KZV9</accession>
<dbReference type="InterPro" id="IPR016024">
    <property type="entry name" value="ARM-type_fold"/>
</dbReference>
<dbReference type="GO" id="GO:0005730">
    <property type="term" value="C:nucleolus"/>
    <property type="evidence" value="ECO:0007669"/>
    <property type="project" value="InterPro"/>
</dbReference>
<dbReference type="PANTHER" id="PTHR13213">
    <property type="entry name" value="MYB-BINDING PROTEIN 1A FAMILY MEMBER"/>
    <property type="match status" value="1"/>
</dbReference>
<keyword evidence="6" id="KW-1185">Reference proteome</keyword>
<comment type="caution">
    <text evidence="5">The sequence shown here is derived from an EMBL/GenBank/DDBJ whole genome shotgun (WGS) entry which is preliminary data.</text>
</comment>
<dbReference type="EMBL" id="JAAOAS010000268">
    <property type="protein sequence ID" value="KAF5582418.1"/>
    <property type="molecule type" value="Genomic_DNA"/>
</dbReference>
<feature type="compositionally biased region" description="Basic and acidic residues" evidence="4">
    <location>
        <begin position="745"/>
        <end position="776"/>
    </location>
</feature>
<dbReference type="GO" id="GO:0000182">
    <property type="term" value="F:rDNA binding"/>
    <property type="evidence" value="ECO:0007669"/>
    <property type="project" value="TreeGrafter"/>
</dbReference>
<reference evidence="5 6" key="1">
    <citation type="submission" date="2020-05" db="EMBL/GenBank/DDBJ databases">
        <title>Identification and distribution of gene clusters putatively required for synthesis of sphingolipid metabolism inhibitors in phylogenetically diverse species of the filamentous fungus Fusarium.</title>
        <authorList>
            <person name="Kim H.-S."/>
            <person name="Busman M."/>
            <person name="Brown D.W."/>
            <person name="Divon H."/>
            <person name="Uhlig S."/>
            <person name="Proctor R.H."/>
        </authorList>
    </citation>
    <scope>NUCLEOTIDE SEQUENCE [LARGE SCALE GENOMIC DNA]</scope>
    <source>
        <strain evidence="5 6">NRRL 36939</strain>
    </source>
</reference>
<feature type="region of interest" description="Disordered" evidence="4">
    <location>
        <begin position="662"/>
        <end position="787"/>
    </location>
</feature>
<evidence type="ECO:0000256" key="3">
    <source>
        <dbReference type="ARBA" id="ARBA00023242"/>
    </source>
</evidence>
<dbReference type="GO" id="GO:0006355">
    <property type="term" value="P:regulation of DNA-templated transcription"/>
    <property type="evidence" value="ECO:0007669"/>
    <property type="project" value="InterPro"/>
</dbReference>
<comment type="similarity">
    <text evidence="2">Belongs to the MYBBP1A family.</text>
</comment>